<dbReference type="PANTHER" id="PTHR37301">
    <property type="entry name" value="DNA-BINDING PROTEIN-RELATED"/>
    <property type="match status" value="1"/>
</dbReference>
<reference evidence="2 3" key="1">
    <citation type="submission" date="2016-11" db="EMBL/GenBank/DDBJ databases">
        <title>Comparative genomics of Acidibacillus ferroxidans species.</title>
        <authorList>
            <person name="Oliveira G."/>
            <person name="Nunes G."/>
            <person name="Oliveira R."/>
            <person name="Araujo F."/>
            <person name="Salim A."/>
            <person name="Scholte L."/>
            <person name="Morais D."/>
            <person name="Nancucheo I."/>
            <person name="Johnson D.B."/>
            <person name="Grail B."/>
            <person name="Bittencourt J."/>
            <person name="Valadares R."/>
        </authorList>
    </citation>
    <scope>NUCLEOTIDE SEQUENCE [LARGE SCALE GENOMIC DNA]</scope>
    <source>
        <strain evidence="2 3">Y002</strain>
    </source>
</reference>
<evidence type="ECO:0000313" key="3">
    <source>
        <dbReference type="Proteomes" id="UP000245380"/>
    </source>
</evidence>
<dbReference type="CDD" id="cd00093">
    <property type="entry name" value="HTH_XRE"/>
    <property type="match status" value="1"/>
</dbReference>
<keyword evidence="3" id="KW-1185">Reference proteome</keyword>
<dbReference type="InterPro" id="IPR001387">
    <property type="entry name" value="Cro/C1-type_HTH"/>
</dbReference>
<dbReference type="EMBL" id="MPDK01000030">
    <property type="protein sequence ID" value="PWI56679.1"/>
    <property type="molecule type" value="Genomic_DNA"/>
</dbReference>
<evidence type="ECO:0000259" key="1">
    <source>
        <dbReference type="PROSITE" id="PS50943"/>
    </source>
</evidence>
<organism evidence="2 3">
    <name type="scientific">Sulfoacidibacillus thermotolerans</name>
    <name type="common">Acidibacillus sulfuroxidans</name>
    <dbReference type="NCBI Taxonomy" id="1765684"/>
    <lineage>
        <taxon>Bacteria</taxon>
        <taxon>Bacillati</taxon>
        <taxon>Bacillota</taxon>
        <taxon>Bacilli</taxon>
        <taxon>Bacillales</taxon>
        <taxon>Alicyclobacillaceae</taxon>
        <taxon>Sulfoacidibacillus</taxon>
    </lineage>
</organism>
<dbReference type="Pfam" id="PF13443">
    <property type="entry name" value="HTH_26"/>
    <property type="match status" value="1"/>
</dbReference>
<proteinExistence type="predicted"/>
<dbReference type="SMART" id="SM00530">
    <property type="entry name" value="HTH_XRE"/>
    <property type="match status" value="1"/>
</dbReference>
<gene>
    <name evidence="2" type="ORF">BM613_12420</name>
</gene>
<accession>A0A2U3D5Y6</accession>
<dbReference type="Proteomes" id="UP000245380">
    <property type="component" value="Unassembled WGS sequence"/>
</dbReference>
<dbReference type="PANTHER" id="PTHR37301:SF1">
    <property type="entry name" value="DNA-BINDING PROTEIN"/>
    <property type="match status" value="1"/>
</dbReference>
<evidence type="ECO:0000313" key="2">
    <source>
        <dbReference type="EMBL" id="PWI56679.1"/>
    </source>
</evidence>
<name>A0A2U3D5Y6_SULT2</name>
<comment type="caution">
    <text evidence="2">The sequence shown here is derived from an EMBL/GenBank/DDBJ whole genome shotgun (WGS) entry which is preliminary data.</text>
</comment>
<dbReference type="PROSITE" id="PS50943">
    <property type="entry name" value="HTH_CROC1"/>
    <property type="match status" value="1"/>
</dbReference>
<protein>
    <submittedName>
        <fullName evidence="2">Transcriptional regulator</fullName>
    </submittedName>
</protein>
<dbReference type="SUPFAM" id="SSF47413">
    <property type="entry name" value="lambda repressor-like DNA-binding domains"/>
    <property type="match status" value="1"/>
</dbReference>
<sequence>MIKIHLSKMLGERRITQRRLAEMADVRPNSVNAIYNEKAQRIDLDVLDKICKALDCQPGDLLERVDD</sequence>
<feature type="domain" description="HTH cro/C1-type" evidence="1">
    <location>
        <begin position="6"/>
        <end position="61"/>
    </location>
</feature>
<dbReference type="GO" id="GO:0003677">
    <property type="term" value="F:DNA binding"/>
    <property type="evidence" value="ECO:0007669"/>
    <property type="project" value="InterPro"/>
</dbReference>
<dbReference type="Gene3D" id="1.10.260.40">
    <property type="entry name" value="lambda repressor-like DNA-binding domains"/>
    <property type="match status" value="1"/>
</dbReference>
<dbReference type="AlphaFoldDB" id="A0A2U3D5Y6"/>
<dbReference type="OrthoDB" id="9805309at2"/>
<dbReference type="InterPro" id="IPR010982">
    <property type="entry name" value="Lambda_DNA-bd_dom_sf"/>
</dbReference>